<dbReference type="AlphaFoldDB" id="A0A364VAZ1"/>
<reference evidence="1 2" key="1">
    <citation type="journal article" date="2018" name="Syst. Appl. Microbiol.">
        <title>Corynebacterium heidelbergense sp. nov., isolated from the preen glands of Egyptian geese (Alopochen aegyptiacus).</title>
        <authorList>
            <person name="Braun M.S."/>
            <person name="Wang E."/>
            <person name="Zimmermann S."/>
            <person name="Wink M."/>
        </authorList>
    </citation>
    <scope>NUCLEOTIDE SEQUENCE [LARGE SCALE GENOMIC DNA]</scope>
    <source>
        <strain evidence="1 2">DSM 104638</strain>
    </source>
</reference>
<name>A0A364VAZ1_9CORY</name>
<dbReference type="GO" id="GO:0003677">
    <property type="term" value="F:DNA binding"/>
    <property type="evidence" value="ECO:0007669"/>
    <property type="project" value="UniProtKB-KW"/>
</dbReference>
<keyword evidence="1" id="KW-0238">DNA-binding</keyword>
<dbReference type="OrthoDB" id="5184241at2"/>
<organism evidence="1 2">
    <name type="scientific">Corynebacterium heidelbergense</name>
    <dbReference type="NCBI Taxonomy" id="2055947"/>
    <lineage>
        <taxon>Bacteria</taxon>
        <taxon>Bacillati</taxon>
        <taxon>Actinomycetota</taxon>
        <taxon>Actinomycetes</taxon>
        <taxon>Mycobacteriales</taxon>
        <taxon>Corynebacteriaceae</taxon>
        <taxon>Corynebacterium</taxon>
    </lineage>
</organism>
<sequence length="207" mass="21638">MFAIHASYRGRARRRAEFVRNVAAALAESPVAESVRQEGITDISCVAIGPENAGGVILALLQVGDFALGLGSLSATDLEGGAEEAGTEDVEAAARRACPPSQRAGSVGVRIERADLPGTLMPGRAADIAEDIAAAFTLLSYVLSRRTEEGRQATALLRAGLSQSEAAREAGISKQAMSQRLAAAGWHAEQAGWSLAIRMLARADEVR</sequence>
<evidence type="ECO:0000313" key="1">
    <source>
        <dbReference type="EMBL" id="RAV33781.1"/>
    </source>
</evidence>
<gene>
    <name evidence="1" type="ORF">CWC39_06630</name>
</gene>
<evidence type="ECO:0000313" key="2">
    <source>
        <dbReference type="Proteomes" id="UP000251047"/>
    </source>
</evidence>
<dbReference type="Proteomes" id="UP000251047">
    <property type="component" value="Unassembled WGS sequence"/>
</dbReference>
<proteinExistence type="predicted"/>
<comment type="caution">
    <text evidence="1">The sequence shown here is derived from an EMBL/GenBank/DDBJ whole genome shotgun (WGS) entry which is preliminary data.</text>
</comment>
<dbReference type="EMBL" id="PHQP01000046">
    <property type="protein sequence ID" value="RAV33781.1"/>
    <property type="molecule type" value="Genomic_DNA"/>
</dbReference>
<protein>
    <submittedName>
        <fullName evidence="1">DNA-binding protein</fullName>
    </submittedName>
</protein>
<accession>A0A364VAZ1</accession>
<dbReference type="RefSeq" id="WP_112769718.1">
    <property type="nucleotide sequence ID" value="NZ_CP063191.1"/>
</dbReference>